<sequence>MLQRVLFFGLLALVSVPAPAIDFYDVEILVFRQLDSQGDDEELDVPNIRHLELNLELHDLLDRTSAIPLEPAIEGYLSHPGQRIGNSRDYEILFHGRWSQTTSDRQGAPYIRIDLPAVGRSSTLIGVLRLFATDLLYVDAFLRYQPAEQQANNQIVESTERNTQPYYFLKERRRVKFREVHFLDHPKFGILLTVWPVKLPELPSPTSEPQPTIKTDPANTPSISPSSSDF</sequence>
<dbReference type="EMBL" id="UINC01075686">
    <property type="protein sequence ID" value="SVC14114.1"/>
    <property type="molecule type" value="Genomic_DNA"/>
</dbReference>
<proteinExistence type="predicted"/>
<organism evidence="2">
    <name type="scientific">marine metagenome</name>
    <dbReference type="NCBI Taxonomy" id="408172"/>
    <lineage>
        <taxon>unclassified sequences</taxon>
        <taxon>metagenomes</taxon>
        <taxon>ecological metagenomes</taxon>
    </lineage>
</organism>
<feature type="compositionally biased region" description="Polar residues" evidence="1">
    <location>
        <begin position="209"/>
        <end position="230"/>
    </location>
</feature>
<evidence type="ECO:0008006" key="3">
    <source>
        <dbReference type="Google" id="ProtNLM"/>
    </source>
</evidence>
<dbReference type="Pfam" id="PF10972">
    <property type="entry name" value="CsiV"/>
    <property type="match status" value="1"/>
</dbReference>
<dbReference type="InterPro" id="IPR021241">
    <property type="entry name" value="CsiV"/>
</dbReference>
<dbReference type="AlphaFoldDB" id="A0A382JNS0"/>
<name>A0A382JNS0_9ZZZZ</name>
<protein>
    <recommendedName>
        <fullName evidence="3">Peptidoglycan-binding protein CsiV</fullName>
    </recommendedName>
</protein>
<feature type="region of interest" description="Disordered" evidence="1">
    <location>
        <begin position="203"/>
        <end position="230"/>
    </location>
</feature>
<gene>
    <name evidence="2" type="ORF">METZ01_LOCUS266968</name>
</gene>
<accession>A0A382JNS0</accession>
<evidence type="ECO:0000313" key="2">
    <source>
        <dbReference type="EMBL" id="SVC14114.1"/>
    </source>
</evidence>
<reference evidence="2" key="1">
    <citation type="submission" date="2018-05" db="EMBL/GenBank/DDBJ databases">
        <authorList>
            <person name="Lanie J.A."/>
            <person name="Ng W.-L."/>
            <person name="Kazmierczak K.M."/>
            <person name="Andrzejewski T.M."/>
            <person name="Davidsen T.M."/>
            <person name="Wayne K.J."/>
            <person name="Tettelin H."/>
            <person name="Glass J.I."/>
            <person name="Rusch D."/>
            <person name="Podicherti R."/>
            <person name="Tsui H.-C.T."/>
            <person name="Winkler M.E."/>
        </authorList>
    </citation>
    <scope>NUCLEOTIDE SEQUENCE</scope>
</reference>
<evidence type="ECO:0000256" key="1">
    <source>
        <dbReference type="SAM" id="MobiDB-lite"/>
    </source>
</evidence>